<keyword evidence="3" id="KW-1185">Reference proteome</keyword>
<organism evidence="2 3">
    <name type="scientific">Nocardia bhagyanarayanae</name>
    <dbReference type="NCBI Taxonomy" id="1215925"/>
    <lineage>
        <taxon>Bacteria</taxon>
        <taxon>Bacillati</taxon>
        <taxon>Actinomycetota</taxon>
        <taxon>Actinomycetes</taxon>
        <taxon>Mycobacteriales</taxon>
        <taxon>Nocardiaceae</taxon>
        <taxon>Nocardia</taxon>
    </lineage>
</organism>
<dbReference type="EMBL" id="VFPG01000001">
    <property type="protein sequence ID" value="TQM30332.1"/>
    <property type="molecule type" value="Genomic_DNA"/>
</dbReference>
<accession>A0A543F930</accession>
<keyword evidence="1" id="KW-0472">Membrane</keyword>
<evidence type="ECO:0000313" key="3">
    <source>
        <dbReference type="Proteomes" id="UP000316331"/>
    </source>
</evidence>
<keyword evidence="1" id="KW-0812">Transmembrane</keyword>
<dbReference type="Proteomes" id="UP000316331">
    <property type="component" value="Unassembled WGS sequence"/>
</dbReference>
<evidence type="ECO:0000313" key="2">
    <source>
        <dbReference type="EMBL" id="TQM30332.1"/>
    </source>
</evidence>
<sequence>MGGSALGWRSLRRGIVRGRAAGALVSSVVSVALCVGVAALWEAERRVEQPGSGPATSVIGPPPQGMPTALPREVPRRSTVLLVRDGAPGPVAGPTYGPRARLAPMRGLRGMPFDFDVPETWGCIGGSKRLRADVVWTCADERGGSRAGGWIGVHSCLAPCRDVEQAGFRTELIGPEPHWRATDSATAFTESPADIDGEPRVRVAMTYAFAADTGGPVDTLAFARLTGPPATLDTLLSLVNEIRLRAAG</sequence>
<gene>
    <name evidence="2" type="ORF">FB390_1955</name>
</gene>
<keyword evidence="1" id="KW-1133">Transmembrane helix</keyword>
<proteinExistence type="predicted"/>
<feature type="transmembrane region" description="Helical" evidence="1">
    <location>
        <begin position="21"/>
        <end position="41"/>
    </location>
</feature>
<comment type="caution">
    <text evidence="2">The sequence shown here is derived from an EMBL/GenBank/DDBJ whole genome shotgun (WGS) entry which is preliminary data.</text>
</comment>
<evidence type="ECO:0000256" key="1">
    <source>
        <dbReference type="SAM" id="Phobius"/>
    </source>
</evidence>
<name>A0A543F930_9NOCA</name>
<dbReference type="AlphaFoldDB" id="A0A543F930"/>
<protein>
    <submittedName>
        <fullName evidence="2">Uncharacterized protein</fullName>
    </submittedName>
</protein>
<reference evidence="2 3" key="1">
    <citation type="submission" date="2019-06" db="EMBL/GenBank/DDBJ databases">
        <title>Sequencing the genomes of 1000 actinobacteria strains.</title>
        <authorList>
            <person name="Klenk H.-P."/>
        </authorList>
    </citation>
    <scope>NUCLEOTIDE SEQUENCE [LARGE SCALE GENOMIC DNA]</scope>
    <source>
        <strain evidence="2 3">DSM 103495</strain>
    </source>
</reference>